<organism evidence="1 2">
    <name type="scientific">Kribbella italica</name>
    <dbReference type="NCBI Taxonomy" id="1540520"/>
    <lineage>
        <taxon>Bacteria</taxon>
        <taxon>Bacillati</taxon>
        <taxon>Actinomycetota</taxon>
        <taxon>Actinomycetes</taxon>
        <taxon>Propionibacteriales</taxon>
        <taxon>Kribbellaceae</taxon>
        <taxon>Kribbella</taxon>
    </lineage>
</organism>
<evidence type="ECO:0000313" key="2">
    <source>
        <dbReference type="Proteomes" id="UP000549971"/>
    </source>
</evidence>
<protein>
    <submittedName>
        <fullName evidence="1">Putative ester cyclase</fullName>
    </submittedName>
</protein>
<dbReference type="PANTHER" id="PTHR38436:SF1">
    <property type="entry name" value="ESTER CYCLASE"/>
    <property type="match status" value="1"/>
</dbReference>
<dbReference type="RefSeq" id="WP_184802950.1">
    <property type="nucleotide sequence ID" value="NZ_JACHMY010000001.1"/>
</dbReference>
<dbReference type="SUPFAM" id="SSF54427">
    <property type="entry name" value="NTF2-like"/>
    <property type="match status" value="1"/>
</dbReference>
<keyword evidence="2" id="KW-1185">Reference proteome</keyword>
<dbReference type="Proteomes" id="UP000549971">
    <property type="component" value="Unassembled WGS sequence"/>
</dbReference>
<comment type="caution">
    <text evidence="1">The sequence shown here is derived from an EMBL/GenBank/DDBJ whole genome shotgun (WGS) entry which is preliminary data.</text>
</comment>
<evidence type="ECO:0000313" key="1">
    <source>
        <dbReference type="EMBL" id="MBB5840527.1"/>
    </source>
</evidence>
<dbReference type="GO" id="GO:0030638">
    <property type="term" value="P:polyketide metabolic process"/>
    <property type="evidence" value="ECO:0007669"/>
    <property type="project" value="InterPro"/>
</dbReference>
<proteinExistence type="predicted"/>
<dbReference type="Pfam" id="PF07366">
    <property type="entry name" value="SnoaL"/>
    <property type="match status" value="1"/>
</dbReference>
<dbReference type="EMBL" id="JACHMY010000001">
    <property type="protein sequence ID" value="MBB5840527.1"/>
    <property type="molecule type" value="Genomic_DNA"/>
</dbReference>
<dbReference type="InterPro" id="IPR032710">
    <property type="entry name" value="NTF2-like_dom_sf"/>
</dbReference>
<dbReference type="PANTHER" id="PTHR38436">
    <property type="entry name" value="POLYKETIDE CYCLASE SNOAL-LIKE DOMAIN"/>
    <property type="match status" value="1"/>
</dbReference>
<dbReference type="Gene3D" id="3.10.450.50">
    <property type="match status" value="1"/>
</dbReference>
<accession>A0A7W9MYL6</accession>
<name>A0A7W9MYL6_9ACTN</name>
<gene>
    <name evidence="1" type="ORF">HDA39_007261</name>
</gene>
<dbReference type="InterPro" id="IPR009959">
    <property type="entry name" value="Cyclase_SnoaL-like"/>
</dbReference>
<reference evidence="1 2" key="1">
    <citation type="submission" date="2020-08" db="EMBL/GenBank/DDBJ databases">
        <title>Sequencing the genomes of 1000 actinobacteria strains.</title>
        <authorList>
            <person name="Klenk H.-P."/>
        </authorList>
    </citation>
    <scope>NUCLEOTIDE SEQUENCE [LARGE SCALE GENOMIC DNA]</scope>
    <source>
        <strain evidence="1 2">DSM 28967</strain>
    </source>
</reference>
<sequence length="135" mass="15101">MSTPAVLAANKAVVQRLVDEVLNGGNLDLIDDLYTPDQASAAREWIEPFRASFPDVRMDTIELLAEGDIVIGRFTCTATHTGTWLGHPPTGRRFVAIDEVNRYRIDNGRIADTWTLEDNLDRLTQLGLLPTRHDE</sequence>
<dbReference type="AlphaFoldDB" id="A0A7W9MYL6"/>